<reference evidence="2 3" key="1">
    <citation type="submission" date="2018-09" db="EMBL/GenBank/DDBJ databases">
        <title>Genomic Encyclopedia of Archaeal and Bacterial Type Strains, Phase II (KMG-II): from individual species to whole genera.</title>
        <authorList>
            <person name="Goeker M."/>
        </authorList>
    </citation>
    <scope>NUCLEOTIDE SEQUENCE [LARGE SCALE GENOMIC DNA]</scope>
    <source>
        <strain evidence="2 3">DSM 21950</strain>
    </source>
</reference>
<dbReference type="OrthoDB" id="9815657at2"/>
<dbReference type="InterPro" id="IPR036116">
    <property type="entry name" value="FN3_sf"/>
</dbReference>
<keyword evidence="3" id="KW-1185">Reference proteome</keyword>
<gene>
    <name evidence="2" type="ORF">BXY64_2251</name>
</gene>
<dbReference type="Pfam" id="PF13620">
    <property type="entry name" value="CarboxypepD_reg"/>
    <property type="match status" value="1"/>
</dbReference>
<dbReference type="CDD" id="cd00063">
    <property type="entry name" value="FN3"/>
    <property type="match status" value="1"/>
</dbReference>
<dbReference type="SUPFAM" id="SSF49265">
    <property type="entry name" value="Fibronectin type III"/>
    <property type="match status" value="1"/>
</dbReference>
<evidence type="ECO:0000313" key="3">
    <source>
        <dbReference type="Proteomes" id="UP000284531"/>
    </source>
</evidence>
<dbReference type="InterPro" id="IPR011042">
    <property type="entry name" value="6-blade_b-propeller_TolB-like"/>
</dbReference>
<evidence type="ECO:0000313" key="2">
    <source>
        <dbReference type="EMBL" id="RKE02168.1"/>
    </source>
</evidence>
<dbReference type="PANTHER" id="PTHR36842:SF1">
    <property type="entry name" value="PROTEIN TOLB"/>
    <property type="match status" value="1"/>
</dbReference>
<dbReference type="PANTHER" id="PTHR36842">
    <property type="entry name" value="PROTEIN TOLB HOMOLOG"/>
    <property type="match status" value="1"/>
</dbReference>
<dbReference type="PROSITE" id="PS51257">
    <property type="entry name" value="PROKAR_LIPOPROTEIN"/>
    <property type="match status" value="1"/>
</dbReference>
<accession>A0A419X385</accession>
<dbReference type="EMBL" id="RAPQ01000009">
    <property type="protein sequence ID" value="RKE02168.1"/>
    <property type="molecule type" value="Genomic_DNA"/>
</dbReference>
<sequence>MKKFYTLFGLLIVFGLSMFVMSCNESTVEPDLYGSISGTVKSSASNLPMEGVTITTNPGTTSVTTNAEGEFSIEKVLVGDYSVTATKEDYSSQSINIKVTENQNNSMSFLLTVAPLDSKIPDDITYVSPVDIEDDQSKLPTEVELKWRNGETEKGDTLRFDVILYQGADDAEGTKVVSNILDTTYTVKNLKFETTYLWKIVARNKQLDEVEGKKWRFATEDFPTNPYLFVKDTLDSRDIYSWDLKDNHLVQLTDGGGDELHPKIMPGQHSRIAYSAMDDGVFHIYTMDLKGKDVFKVTSDRPVVGNHNDGGGFVWSPTGDQLMYGYYNELIVINRDGTGWEKIANSPVNREFTQMDWTYQFNNHSEEKIVALAQGDKPYDNEIYLMDPDGGNMTLLVDNLEGTLSNPQFSFGGDKVIFSLDSLYEDDRGIQKDARIYSINIDGTDWTDLSGDDKTGNDLQAKFSETGEKIIFMNVSNSGTEKKTVWTMDPDGSNREQLIFNGEMPDWYNP</sequence>
<evidence type="ECO:0000259" key="1">
    <source>
        <dbReference type="PROSITE" id="PS50853"/>
    </source>
</evidence>
<comment type="caution">
    <text evidence="2">The sequence shown here is derived from an EMBL/GenBank/DDBJ whole genome shotgun (WGS) entry which is preliminary data.</text>
</comment>
<proteinExistence type="predicted"/>
<dbReference type="SUPFAM" id="SSF49452">
    <property type="entry name" value="Starch-binding domain-like"/>
    <property type="match status" value="1"/>
</dbReference>
<dbReference type="AlphaFoldDB" id="A0A419X385"/>
<dbReference type="InterPro" id="IPR003961">
    <property type="entry name" value="FN3_dom"/>
</dbReference>
<protein>
    <submittedName>
        <fullName evidence="2">TolB protein</fullName>
    </submittedName>
</protein>
<dbReference type="Gene3D" id="2.60.40.10">
    <property type="entry name" value="Immunoglobulins"/>
    <property type="match status" value="1"/>
</dbReference>
<dbReference type="RefSeq" id="WP_120240026.1">
    <property type="nucleotide sequence ID" value="NZ_RAPQ01000009.1"/>
</dbReference>
<feature type="domain" description="Fibronectin type-III" evidence="1">
    <location>
        <begin position="128"/>
        <end position="227"/>
    </location>
</feature>
<name>A0A419X385_9BACT</name>
<dbReference type="GO" id="GO:0030246">
    <property type="term" value="F:carbohydrate binding"/>
    <property type="evidence" value="ECO:0007669"/>
    <property type="project" value="InterPro"/>
</dbReference>
<dbReference type="SUPFAM" id="SSF69304">
    <property type="entry name" value="Tricorn protease N-terminal domain"/>
    <property type="match status" value="1"/>
</dbReference>
<dbReference type="PROSITE" id="PS50853">
    <property type="entry name" value="FN3"/>
    <property type="match status" value="1"/>
</dbReference>
<dbReference type="InterPro" id="IPR013784">
    <property type="entry name" value="Carb-bd-like_fold"/>
</dbReference>
<dbReference type="Gene3D" id="2.60.40.1120">
    <property type="entry name" value="Carboxypeptidase-like, regulatory domain"/>
    <property type="match status" value="1"/>
</dbReference>
<dbReference type="Proteomes" id="UP000284531">
    <property type="component" value="Unassembled WGS sequence"/>
</dbReference>
<dbReference type="InterPro" id="IPR013783">
    <property type="entry name" value="Ig-like_fold"/>
</dbReference>
<dbReference type="Gene3D" id="2.120.10.30">
    <property type="entry name" value="TolB, C-terminal domain"/>
    <property type="match status" value="2"/>
</dbReference>
<organism evidence="2 3">
    <name type="scientific">Marinifilum flexuosum</name>
    <dbReference type="NCBI Taxonomy" id="1117708"/>
    <lineage>
        <taxon>Bacteria</taxon>
        <taxon>Pseudomonadati</taxon>
        <taxon>Bacteroidota</taxon>
        <taxon>Bacteroidia</taxon>
        <taxon>Marinilabiliales</taxon>
        <taxon>Marinifilaceae</taxon>
    </lineage>
</organism>